<dbReference type="GO" id="GO:0032259">
    <property type="term" value="P:methylation"/>
    <property type="evidence" value="ECO:0007669"/>
    <property type="project" value="UniProtKB-KW"/>
</dbReference>
<dbReference type="EMBL" id="CP065682">
    <property type="protein sequence ID" value="QPS34740.1"/>
    <property type="molecule type" value="Genomic_DNA"/>
</dbReference>
<evidence type="ECO:0000313" key="2">
    <source>
        <dbReference type="EMBL" id="QPS34740.1"/>
    </source>
</evidence>
<reference evidence="3" key="1">
    <citation type="submission" date="2016-01" db="EMBL/GenBank/DDBJ databases">
        <title>Draft genome of Chromobacterium sp. F49.</title>
        <authorList>
            <person name="Hong K.W."/>
        </authorList>
    </citation>
    <scope>NUCLEOTIDE SEQUENCE [LARGE SCALE GENOMIC DNA]</scope>
    <source>
        <strain evidence="3">M40</strain>
    </source>
</reference>
<dbReference type="PANTHER" id="PTHR43460">
    <property type="entry name" value="METHYLTRANSFERASE"/>
    <property type="match status" value="1"/>
</dbReference>
<sequence length="271" mass="30228">MPEFADSSRARAESTAERHSRWTWIHETAAMTGWNFTALEGRLIADDPPWDFDTMCLDAIEDADEVLDMGTGGGERLISIVKRFRGRNAASVPDVAIHASEGWAPNVPVATSALEDYGIDVTEYDSESGDPMPWEDGQFDVVMNRHESYDIAEVARILAPGGLFLTQQVDSTEAEEFRRWFGGTPENPEVQLERCVDEVEAQGLTVEAARRWMGTMRFTDVEAVIEYLAYVPWDVPGFVVGDHIGALERLAAERRPIEVTQMRFLIAATKG</sequence>
<dbReference type="PANTHER" id="PTHR43460:SF1">
    <property type="entry name" value="METHYLTRANSFERASE TYPE 11 DOMAIN-CONTAINING PROTEIN"/>
    <property type="match status" value="1"/>
</dbReference>
<dbReference type="EMBL" id="LQQR01000005">
    <property type="protein sequence ID" value="KZE23080.1"/>
    <property type="molecule type" value="Genomic_DNA"/>
</dbReference>
<dbReference type="GO" id="GO:0008168">
    <property type="term" value="F:methyltransferase activity"/>
    <property type="evidence" value="ECO:0007669"/>
    <property type="project" value="UniProtKB-KW"/>
</dbReference>
<evidence type="ECO:0000313" key="4">
    <source>
        <dbReference type="Proteomes" id="UP000594979"/>
    </source>
</evidence>
<evidence type="ECO:0000313" key="3">
    <source>
        <dbReference type="Proteomes" id="UP000076612"/>
    </source>
</evidence>
<keyword evidence="1" id="KW-0489">Methyltransferase</keyword>
<accession>A0A163B0I5</accession>
<gene>
    <name evidence="1" type="ORF">AVW13_05025</name>
    <name evidence="2" type="ORF">I6G59_05335</name>
</gene>
<dbReference type="RefSeq" id="WP_009377521.1">
    <property type="nucleotide sequence ID" value="NZ_CBDRLP010000002.1"/>
</dbReference>
<dbReference type="InterPro" id="IPR029063">
    <property type="entry name" value="SAM-dependent_MTases_sf"/>
</dbReference>
<dbReference type="SUPFAM" id="SSF53335">
    <property type="entry name" value="S-adenosyl-L-methionine-dependent methyltransferases"/>
    <property type="match status" value="1"/>
</dbReference>
<reference evidence="2 4" key="3">
    <citation type="submission" date="2020-12" db="EMBL/GenBank/DDBJ databases">
        <title>FDA dAtabase for Regulatory Grade micrObial Sequences (FDA-ARGOS): Supporting development and validation of Infectious Disease Dx tests.</title>
        <authorList>
            <person name="Sproer C."/>
            <person name="Gronow S."/>
            <person name="Severitt S."/>
            <person name="Schroder I."/>
            <person name="Tallon L."/>
            <person name="Sadzewicz L."/>
            <person name="Zhao X."/>
            <person name="Boylan J."/>
            <person name="Ott S."/>
            <person name="Bowen H."/>
            <person name="Vavikolanu K."/>
            <person name="Mehta A."/>
            <person name="Aluvathingal J."/>
            <person name="Nadendla S."/>
            <person name="Lowell S."/>
            <person name="Myers T."/>
            <person name="Yan Y."/>
            <person name="Sichtig H."/>
        </authorList>
    </citation>
    <scope>NUCLEOTIDE SEQUENCE [LARGE SCALE GENOMIC DNA]</scope>
    <source>
        <strain evidence="2 4">FDAARGOS_902</strain>
    </source>
</reference>
<organism evidence="1 3">
    <name type="scientific">Brevibacterium casei</name>
    <dbReference type="NCBI Taxonomy" id="33889"/>
    <lineage>
        <taxon>Bacteria</taxon>
        <taxon>Bacillati</taxon>
        <taxon>Actinomycetota</taxon>
        <taxon>Actinomycetes</taxon>
        <taxon>Micrococcales</taxon>
        <taxon>Brevibacteriaceae</taxon>
        <taxon>Brevibacterium</taxon>
    </lineage>
</organism>
<proteinExistence type="predicted"/>
<evidence type="ECO:0000313" key="1">
    <source>
        <dbReference type="EMBL" id="KZE23080.1"/>
    </source>
</evidence>
<protein>
    <submittedName>
        <fullName evidence="2">Class I SAM-dependent methyltransferase</fullName>
    </submittedName>
    <submittedName>
        <fullName evidence="1">Methyltransferase type 11</fullName>
    </submittedName>
</protein>
<dbReference type="AlphaFoldDB" id="A0A163B0I5"/>
<name>A0A163B0I5_9MICO</name>
<dbReference type="Gene3D" id="3.40.50.150">
    <property type="entry name" value="Vaccinia Virus protein VP39"/>
    <property type="match status" value="1"/>
</dbReference>
<dbReference type="GeneID" id="99774814"/>
<dbReference type="InterPro" id="IPR052939">
    <property type="entry name" value="23S_rRNA_MeTrnsfrase_RlmA"/>
</dbReference>
<dbReference type="KEGG" id="bcau:I6G59_05335"/>
<dbReference type="Proteomes" id="UP000594979">
    <property type="component" value="Chromosome"/>
</dbReference>
<dbReference type="Proteomes" id="UP000076612">
    <property type="component" value="Unassembled WGS sequence"/>
</dbReference>
<keyword evidence="2" id="KW-0808">Transferase</keyword>
<reference evidence="1" key="2">
    <citation type="submission" date="2016-01" db="EMBL/GenBank/DDBJ databases">
        <authorList>
            <person name="Hong K.W."/>
        </authorList>
    </citation>
    <scope>NUCLEOTIDE SEQUENCE</scope>
    <source>
        <strain evidence="1">M40</strain>
    </source>
</reference>
<dbReference type="STRING" id="33889.AVW13_05025"/>